<sequence length="83" mass="9925">MTTISTKPLNNVSFLVSNVRLSKYTKSELENLELKESRQQGIETKMIKLETETRIVHKENKRIKEDYQVYIQYLENHIIKLEK</sequence>
<protein>
    <submittedName>
        <fullName evidence="1">12366_t:CDS:1</fullName>
    </submittedName>
</protein>
<accession>A0A9N9J1W2</accession>
<organism evidence="1 2">
    <name type="scientific">Racocetra fulgida</name>
    <dbReference type="NCBI Taxonomy" id="60492"/>
    <lineage>
        <taxon>Eukaryota</taxon>
        <taxon>Fungi</taxon>
        <taxon>Fungi incertae sedis</taxon>
        <taxon>Mucoromycota</taxon>
        <taxon>Glomeromycotina</taxon>
        <taxon>Glomeromycetes</taxon>
        <taxon>Diversisporales</taxon>
        <taxon>Gigasporaceae</taxon>
        <taxon>Racocetra</taxon>
    </lineage>
</organism>
<reference evidence="1" key="1">
    <citation type="submission" date="2021-06" db="EMBL/GenBank/DDBJ databases">
        <authorList>
            <person name="Kallberg Y."/>
            <person name="Tangrot J."/>
            <person name="Rosling A."/>
        </authorList>
    </citation>
    <scope>NUCLEOTIDE SEQUENCE</scope>
    <source>
        <strain evidence="1">IN212</strain>
    </source>
</reference>
<evidence type="ECO:0000313" key="2">
    <source>
        <dbReference type="Proteomes" id="UP000789396"/>
    </source>
</evidence>
<evidence type="ECO:0000313" key="1">
    <source>
        <dbReference type="EMBL" id="CAG8758537.1"/>
    </source>
</evidence>
<dbReference type="EMBL" id="CAJVPZ010039947">
    <property type="protein sequence ID" value="CAG8758537.1"/>
    <property type="molecule type" value="Genomic_DNA"/>
</dbReference>
<dbReference type="AlphaFoldDB" id="A0A9N9J1W2"/>
<keyword evidence="2" id="KW-1185">Reference proteome</keyword>
<feature type="non-terminal residue" evidence="1">
    <location>
        <position position="83"/>
    </location>
</feature>
<proteinExistence type="predicted"/>
<name>A0A9N9J1W2_9GLOM</name>
<comment type="caution">
    <text evidence="1">The sequence shown here is derived from an EMBL/GenBank/DDBJ whole genome shotgun (WGS) entry which is preliminary data.</text>
</comment>
<dbReference type="Proteomes" id="UP000789396">
    <property type="component" value="Unassembled WGS sequence"/>
</dbReference>
<gene>
    <name evidence="1" type="ORF">RFULGI_LOCUS14127</name>
</gene>